<feature type="compositionally biased region" description="Acidic residues" evidence="1">
    <location>
        <begin position="1"/>
        <end position="17"/>
    </location>
</feature>
<keyword evidence="3" id="KW-1185">Reference proteome</keyword>
<feature type="compositionally biased region" description="Polar residues" evidence="1">
    <location>
        <begin position="291"/>
        <end position="300"/>
    </location>
</feature>
<evidence type="ECO:0000313" key="3">
    <source>
        <dbReference type="Proteomes" id="UP000821866"/>
    </source>
</evidence>
<proteinExistence type="predicted"/>
<dbReference type="InterPro" id="IPR036875">
    <property type="entry name" value="Znf_CCHC_sf"/>
</dbReference>
<dbReference type="Proteomes" id="UP000821866">
    <property type="component" value="Chromosome 10"/>
</dbReference>
<accession>A0A9J6ETR5</accession>
<name>A0A9J6ETR5_RHIMP</name>
<evidence type="ECO:0008006" key="4">
    <source>
        <dbReference type="Google" id="ProtNLM"/>
    </source>
</evidence>
<evidence type="ECO:0000256" key="1">
    <source>
        <dbReference type="SAM" id="MobiDB-lite"/>
    </source>
</evidence>
<dbReference type="SUPFAM" id="SSF57756">
    <property type="entry name" value="Retrovirus zinc finger-like domains"/>
    <property type="match status" value="1"/>
</dbReference>
<dbReference type="AlphaFoldDB" id="A0A9J6ETR5"/>
<feature type="region of interest" description="Disordered" evidence="1">
    <location>
        <begin position="265"/>
        <end position="300"/>
    </location>
</feature>
<comment type="caution">
    <text evidence="2">The sequence shown here is derived from an EMBL/GenBank/DDBJ whole genome shotgun (WGS) entry which is preliminary data.</text>
</comment>
<dbReference type="EMBL" id="JABSTU010000002">
    <property type="protein sequence ID" value="KAH8037718.1"/>
    <property type="molecule type" value="Genomic_DNA"/>
</dbReference>
<sequence>MEVVEVEGTEIAPEDATFEAGWISSHRNKQRKHALNAPASPTGQGSASDTPMLNGSAQRLPREPRQPRLPDDHVETETYDVRAYVTSSENTAKGVIHNISLYDFPEDISASLVNDRNPTILQARRMGKANTLLIVFDGDQVSFHVYYRGAEYKCYLHKKRTEACDKCGAVGHHSDVCPKPNAVICTLCTMLAVSMLDVLNMRRADPPYHRCASPLRAHRLSHPPSLPRIHGKLSSPPCSLHCARWATHFHRNTRCVLCVLQRSAGNPAPPCSTESTAAGGRSAPLPPRCSTGVSSTPGCC</sequence>
<gene>
    <name evidence="2" type="ORF">HPB51_015763</name>
</gene>
<reference evidence="2" key="1">
    <citation type="journal article" date="2020" name="Cell">
        <title>Large-Scale Comparative Analyses of Tick Genomes Elucidate Their Genetic Diversity and Vector Capacities.</title>
        <authorList>
            <consortium name="Tick Genome and Microbiome Consortium (TIGMIC)"/>
            <person name="Jia N."/>
            <person name="Wang J."/>
            <person name="Shi W."/>
            <person name="Du L."/>
            <person name="Sun Y."/>
            <person name="Zhan W."/>
            <person name="Jiang J.F."/>
            <person name="Wang Q."/>
            <person name="Zhang B."/>
            <person name="Ji P."/>
            <person name="Bell-Sakyi L."/>
            <person name="Cui X.M."/>
            <person name="Yuan T.T."/>
            <person name="Jiang B.G."/>
            <person name="Yang W.F."/>
            <person name="Lam T.T."/>
            <person name="Chang Q.C."/>
            <person name="Ding S.J."/>
            <person name="Wang X.J."/>
            <person name="Zhu J.G."/>
            <person name="Ruan X.D."/>
            <person name="Zhao L."/>
            <person name="Wei J.T."/>
            <person name="Ye R.Z."/>
            <person name="Que T.C."/>
            <person name="Du C.H."/>
            <person name="Zhou Y.H."/>
            <person name="Cheng J.X."/>
            <person name="Dai P.F."/>
            <person name="Guo W.B."/>
            <person name="Han X.H."/>
            <person name="Huang E.J."/>
            <person name="Li L.F."/>
            <person name="Wei W."/>
            <person name="Gao Y.C."/>
            <person name="Liu J.Z."/>
            <person name="Shao H.Z."/>
            <person name="Wang X."/>
            <person name="Wang C.C."/>
            <person name="Yang T.C."/>
            <person name="Huo Q.B."/>
            <person name="Li W."/>
            <person name="Chen H.Y."/>
            <person name="Chen S.E."/>
            <person name="Zhou L.G."/>
            <person name="Ni X.B."/>
            <person name="Tian J.H."/>
            <person name="Sheng Y."/>
            <person name="Liu T."/>
            <person name="Pan Y.S."/>
            <person name="Xia L.Y."/>
            <person name="Li J."/>
            <person name="Zhao F."/>
            <person name="Cao W.C."/>
        </authorList>
    </citation>
    <scope>NUCLEOTIDE SEQUENCE</scope>
    <source>
        <strain evidence="2">Rmic-2018</strain>
    </source>
</reference>
<evidence type="ECO:0000313" key="2">
    <source>
        <dbReference type="EMBL" id="KAH8037718.1"/>
    </source>
</evidence>
<dbReference type="GO" id="GO:0008270">
    <property type="term" value="F:zinc ion binding"/>
    <property type="evidence" value="ECO:0007669"/>
    <property type="project" value="InterPro"/>
</dbReference>
<organism evidence="2 3">
    <name type="scientific">Rhipicephalus microplus</name>
    <name type="common">Cattle tick</name>
    <name type="synonym">Boophilus microplus</name>
    <dbReference type="NCBI Taxonomy" id="6941"/>
    <lineage>
        <taxon>Eukaryota</taxon>
        <taxon>Metazoa</taxon>
        <taxon>Ecdysozoa</taxon>
        <taxon>Arthropoda</taxon>
        <taxon>Chelicerata</taxon>
        <taxon>Arachnida</taxon>
        <taxon>Acari</taxon>
        <taxon>Parasitiformes</taxon>
        <taxon>Ixodida</taxon>
        <taxon>Ixodoidea</taxon>
        <taxon>Ixodidae</taxon>
        <taxon>Rhipicephalinae</taxon>
        <taxon>Rhipicephalus</taxon>
        <taxon>Boophilus</taxon>
    </lineage>
</organism>
<feature type="region of interest" description="Disordered" evidence="1">
    <location>
        <begin position="1"/>
        <end position="77"/>
    </location>
</feature>
<reference evidence="2" key="2">
    <citation type="submission" date="2021-09" db="EMBL/GenBank/DDBJ databases">
        <authorList>
            <person name="Jia N."/>
            <person name="Wang J."/>
            <person name="Shi W."/>
            <person name="Du L."/>
            <person name="Sun Y."/>
            <person name="Zhan W."/>
            <person name="Jiang J."/>
            <person name="Wang Q."/>
            <person name="Zhang B."/>
            <person name="Ji P."/>
            <person name="Sakyi L.B."/>
            <person name="Cui X."/>
            <person name="Yuan T."/>
            <person name="Jiang B."/>
            <person name="Yang W."/>
            <person name="Lam T.T.-Y."/>
            <person name="Chang Q."/>
            <person name="Ding S."/>
            <person name="Wang X."/>
            <person name="Zhu J."/>
            <person name="Ruan X."/>
            <person name="Zhao L."/>
            <person name="Wei J."/>
            <person name="Que T."/>
            <person name="Du C."/>
            <person name="Cheng J."/>
            <person name="Dai P."/>
            <person name="Han X."/>
            <person name="Huang E."/>
            <person name="Gao Y."/>
            <person name="Liu J."/>
            <person name="Shao H."/>
            <person name="Ye R."/>
            <person name="Li L."/>
            <person name="Wei W."/>
            <person name="Wang X."/>
            <person name="Wang C."/>
            <person name="Huo Q."/>
            <person name="Li W."/>
            <person name="Guo W."/>
            <person name="Chen H."/>
            <person name="Chen S."/>
            <person name="Zhou L."/>
            <person name="Zhou L."/>
            <person name="Ni X."/>
            <person name="Tian J."/>
            <person name="Zhou Y."/>
            <person name="Sheng Y."/>
            <person name="Liu T."/>
            <person name="Pan Y."/>
            <person name="Xia L."/>
            <person name="Li J."/>
            <person name="Zhao F."/>
            <person name="Cao W."/>
        </authorList>
    </citation>
    <scope>NUCLEOTIDE SEQUENCE</scope>
    <source>
        <strain evidence="2">Rmic-2018</strain>
        <tissue evidence="2">Larvae</tissue>
    </source>
</reference>
<dbReference type="GO" id="GO:0003676">
    <property type="term" value="F:nucleic acid binding"/>
    <property type="evidence" value="ECO:0007669"/>
    <property type="project" value="InterPro"/>
</dbReference>
<feature type="compositionally biased region" description="Polar residues" evidence="1">
    <location>
        <begin position="39"/>
        <end position="57"/>
    </location>
</feature>
<protein>
    <recommendedName>
        <fullName evidence="4">CCHC-type domain-containing protein</fullName>
    </recommendedName>
</protein>
<feature type="compositionally biased region" description="Basic and acidic residues" evidence="1">
    <location>
        <begin position="60"/>
        <end position="77"/>
    </location>
</feature>